<reference evidence="9" key="1">
    <citation type="journal article" date="2014" name="Int. J. Syst. Evol. Microbiol.">
        <title>Complete genome sequence of Corynebacterium casei LMG S-19264T (=DSM 44701T), isolated from a smear-ripened cheese.</title>
        <authorList>
            <consortium name="US DOE Joint Genome Institute (JGI-PGF)"/>
            <person name="Walter F."/>
            <person name="Albersmeier A."/>
            <person name="Kalinowski J."/>
            <person name="Ruckert C."/>
        </authorList>
    </citation>
    <scope>NUCLEOTIDE SEQUENCE</scope>
    <source>
        <strain evidence="9">CGMCC 1.12919</strain>
    </source>
</reference>
<keyword evidence="5 7" id="KW-1133">Transmembrane helix</keyword>
<sequence>MSAYFVGFTIGSLTCGGIIQRIGHIRGYAAFGGIVICATMGMSLLVDGLAWALLRAAIGFGCVGLFVATESWLNAKATPALRGRIFSTYMVGTFLALAGGQLLAGRLSPTGSASFDIIVALFALALVIVSMTRAEPPAIVTEARLPYGALARVAPLAVLGAAIAGMVSATFYAVVPTWMMARDVPQETIGLVMLSVVLGGLALQVPVGLLSDRVDRRLLLAALALGYATAALALIVVPRNLAIVLPLAAVLGGFMSTMYPVCVANAMDNMGGERAVSVSGRLILVSGIGSIIGPFAGTWLMSHLDIDGVLYFVAAAALVLAAVAVWRAVSRAAVPAVDAPFVIAPSQAAQFVPELEPGASRPGAV</sequence>
<protein>
    <submittedName>
        <fullName evidence="9">MFS transporter</fullName>
    </submittedName>
</protein>
<feature type="transmembrane region" description="Helical" evidence="7">
    <location>
        <begin position="28"/>
        <end position="46"/>
    </location>
</feature>
<evidence type="ECO:0000256" key="1">
    <source>
        <dbReference type="ARBA" id="ARBA00004651"/>
    </source>
</evidence>
<keyword evidence="4 7" id="KW-0812">Transmembrane</keyword>
<dbReference type="InterPro" id="IPR011701">
    <property type="entry name" value="MFS"/>
</dbReference>
<dbReference type="PANTHER" id="PTHR23521">
    <property type="entry name" value="TRANSPORTER MFS SUPERFAMILY"/>
    <property type="match status" value="1"/>
</dbReference>
<feature type="transmembrane region" description="Helical" evidence="7">
    <location>
        <begin position="85"/>
        <end position="107"/>
    </location>
</feature>
<dbReference type="Pfam" id="PF07690">
    <property type="entry name" value="MFS_1"/>
    <property type="match status" value="1"/>
</dbReference>
<feature type="transmembrane region" description="Helical" evidence="7">
    <location>
        <begin position="52"/>
        <end position="73"/>
    </location>
</feature>
<gene>
    <name evidence="9" type="ORF">GCM10010994_50840</name>
</gene>
<feature type="transmembrane region" description="Helical" evidence="7">
    <location>
        <begin position="243"/>
        <end position="262"/>
    </location>
</feature>
<dbReference type="InterPro" id="IPR020846">
    <property type="entry name" value="MFS_dom"/>
</dbReference>
<dbReference type="EMBL" id="BMGG01000010">
    <property type="protein sequence ID" value="GGC86742.1"/>
    <property type="molecule type" value="Genomic_DNA"/>
</dbReference>
<evidence type="ECO:0000256" key="2">
    <source>
        <dbReference type="ARBA" id="ARBA00022448"/>
    </source>
</evidence>
<keyword evidence="3" id="KW-1003">Cell membrane</keyword>
<keyword evidence="2" id="KW-0813">Transport</keyword>
<keyword evidence="10" id="KW-1185">Reference proteome</keyword>
<evidence type="ECO:0000256" key="6">
    <source>
        <dbReference type="ARBA" id="ARBA00023136"/>
    </source>
</evidence>
<feature type="transmembrane region" description="Helical" evidence="7">
    <location>
        <begin position="218"/>
        <end position="237"/>
    </location>
</feature>
<evidence type="ECO:0000256" key="5">
    <source>
        <dbReference type="ARBA" id="ARBA00022989"/>
    </source>
</evidence>
<dbReference type="PROSITE" id="PS50850">
    <property type="entry name" value="MFS"/>
    <property type="match status" value="1"/>
</dbReference>
<keyword evidence="6 7" id="KW-0472">Membrane</keyword>
<evidence type="ECO:0000313" key="10">
    <source>
        <dbReference type="Proteomes" id="UP000637002"/>
    </source>
</evidence>
<feature type="transmembrane region" description="Helical" evidence="7">
    <location>
        <begin position="113"/>
        <end position="132"/>
    </location>
</feature>
<dbReference type="Proteomes" id="UP000637002">
    <property type="component" value="Unassembled WGS sequence"/>
</dbReference>
<feature type="transmembrane region" description="Helical" evidence="7">
    <location>
        <begin position="282"/>
        <end position="302"/>
    </location>
</feature>
<name>A0A916XNV1_9HYPH</name>
<dbReference type="InterPro" id="IPR036259">
    <property type="entry name" value="MFS_trans_sf"/>
</dbReference>
<feature type="transmembrane region" description="Helical" evidence="7">
    <location>
        <begin position="308"/>
        <end position="326"/>
    </location>
</feature>
<evidence type="ECO:0000256" key="7">
    <source>
        <dbReference type="SAM" id="Phobius"/>
    </source>
</evidence>
<feature type="transmembrane region" description="Helical" evidence="7">
    <location>
        <begin position="153"/>
        <end position="174"/>
    </location>
</feature>
<dbReference type="GO" id="GO:0005886">
    <property type="term" value="C:plasma membrane"/>
    <property type="evidence" value="ECO:0007669"/>
    <property type="project" value="UniProtKB-SubCell"/>
</dbReference>
<dbReference type="InterPro" id="IPR047200">
    <property type="entry name" value="MFS_YcaD-like"/>
</dbReference>
<dbReference type="SUPFAM" id="SSF103473">
    <property type="entry name" value="MFS general substrate transporter"/>
    <property type="match status" value="1"/>
</dbReference>
<feature type="domain" description="Major facilitator superfamily (MFS) profile" evidence="8">
    <location>
        <begin position="1"/>
        <end position="333"/>
    </location>
</feature>
<dbReference type="AlphaFoldDB" id="A0A916XNV1"/>
<comment type="caution">
    <text evidence="9">The sequence shown here is derived from an EMBL/GenBank/DDBJ whole genome shotgun (WGS) entry which is preliminary data.</text>
</comment>
<comment type="subcellular location">
    <subcellularLocation>
        <location evidence="1">Cell membrane</location>
        <topology evidence="1">Multi-pass membrane protein</topology>
    </subcellularLocation>
</comment>
<dbReference type="GO" id="GO:0022857">
    <property type="term" value="F:transmembrane transporter activity"/>
    <property type="evidence" value="ECO:0007669"/>
    <property type="project" value="InterPro"/>
</dbReference>
<evidence type="ECO:0000313" key="9">
    <source>
        <dbReference type="EMBL" id="GGC86742.1"/>
    </source>
</evidence>
<dbReference type="CDD" id="cd17477">
    <property type="entry name" value="MFS_YcaD_like"/>
    <property type="match status" value="1"/>
</dbReference>
<dbReference type="Gene3D" id="1.20.1250.20">
    <property type="entry name" value="MFS general substrate transporter like domains"/>
    <property type="match status" value="2"/>
</dbReference>
<evidence type="ECO:0000259" key="8">
    <source>
        <dbReference type="PROSITE" id="PS50850"/>
    </source>
</evidence>
<dbReference type="PANTHER" id="PTHR23521:SF2">
    <property type="entry name" value="TRANSPORTER MFS SUPERFAMILY"/>
    <property type="match status" value="1"/>
</dbReference>
<feature type="transmembrane region" description="Helical" evidence="7">
    <location>
        <begin position="189"/>
        <end position="211"/>
    </location>
</feature>
<evidence type="ECO:0000256" key="3">
    <source>
        <dbReference type="ARBA" id="ARBA00022475"/>
    </source>
</evidence>
<reference evidence="9" key="2">
    <citation type="submission" date="2020-09" db="EMBL/GenBank/DDBJ databases">
        <authorList>
            <person name="Sun Q."/>
            <person name="Zhou Y."/>
        </authorList>
    </citation>
    <scope>NUCLEOTIDE SEQUENCE</scope>
    <source>
        <strain evidence="9">CGMCC 1.12919</strain>
    </source>
</reference>
<evidence type="ECO:0000256" key="4">
    <source>
        <dbReference type="ARBA" id="ARBA00022692"/>
    </source>
</evidence>
<organism evidence="9 10">
    <name type="scientific">Chelatococcus reniformis</name>
    <dbReference type="NCBI Taxonomy" id="1494448"/>
    <lineage>
        <taxon>Bacteria</taxon>
        <taxon>Pseudomonadati</taxon>
        <taxon>Pseudomonadota</taxon>
        <taxon>Alphaproteobacteria</taxon>
        <taxon>Hyphomicrobiales</taxon>
        <taxon>Chelatococcaceae</taxon>
        <taxon>Chelatococcus</taxon>
    </lineage>
</organism>
<proteinExistence type="predicted"/>
<accession>A0A916XNV1</accession>